<comment type="caution">
    <text evidence="6">The sequence shown here is derived from an EMBL/GenBank/DDBJ whole genome shotgun (WGS) entry which is preliminary data.</text>
</comment>
<dbReference type="Proteomes" id="UP001501020">
    <property type="component" value="Unassembled WGS sequence"/>
</dbReference>
<dbReference type="SMART" id="SM00382">
    <property type="entry name" value="AAA"/>
    <property type="match status" value="1"/>
</dbReference>
<keyword evidence="2" id="KW-0813">Transport</keyword>
<dbReference type="InterPro" id="IPR003439">
    <property type="entry name" value="ABC_transporter-like_ATP-bd"/>
</dbReference>
<proteinExistence type="inferred from homology"/>
<reference evidence="6 7" key="1">
    <citation type="journal article" date="2019" name="Int. J. Syst. Evol. Microbiol.">
        <title>The Global Catalogue of Microorganisms (GCM) 10K type strain sequencing project: providing services to taxonomists for standard genome sequencing and annotation.</title>
        <authorList>
            <consortium name="The Broad Institute Genomics Platform"/>
            <consortium name="The Broad Institute Genome Sequencing Center for Infectious Disease"/>
            <person name="Wu L."/>
            <person name="Ma J."/>
        </authorList>
    </citation>
    <scope>NUCLEOTIDE SEQUENCE [LARGE SCALE GENOMIC DNA]</scope>
    <source>
        <strain evidence="6 7">JCM 13850</strain>
    </source>
</reference>
<dbReference type="InterPro" id="IPR027417">
    <property type="entry name" value="P-loop_NTPase"/>
</dbReference>
<gene>
    <name evidence="6" type="ORF">GCM10009727_90530</name>
</gene>
<keyword evidence="7" id="KW-1185">Reference proteome</keyword>
<dbReference type="PANTHER" id="PTHR42734:SF17">
    <property type="entry name" value="METAL TRANSPORT SYSTEM ATP-BINDING PROTEIN TM_0124-RELATED"/>
    <property type="match status" value="1"/>
</dbReference>
<dbReference type="SUPFAM" id="SSF52540">
    <property type="entry name" value="P-loop containing nucleoside triphosphate hydrolases"/>
    <property type="match status" value="1"/>
</dbReference>
<evidence type="ECO:0000256" key="3">
    <source>
        <dbReference type="ARBA" id="ARBA00022741"/>
    </source>
</evidence>
<feature type="domain" description="ABC transporter" evidence="5">
    <location>
        <begin position="2"/>
        <end position="219"/>
    </location>
</feature>
<protein>
    <recommendedName>
        <fullName evidence="5">ABC transporter domain-containing protein</fullName>
    </recommendedName>
</protein>
<evidence type="ECO:0000259" key="5">
    <source>
        <dbReference type="PROSITE" id="PS50893"/>
    </source>
</evidence>
<dbReference type="InterPro" id="IPR017871">
    <property type="entry name" value="ABC_transporter-like_CS"/>
</dbReference>
<dbReference type="InterPro" id="IPR050153">
    <property type="entry name" value="Metal_Ion_Import_ABC"/>
</dbReference>
<dbReference type="Gene3D" id="3.40.50.300">
    <property type="entry name" value="P-loop containing nucleotide triphosphate hydrolases"/>
    <property type="match status" value="1"/>
</dbReference>
<evidence type="ECO:0000313" key="6">
    <source>
        <dbReference type="EMBL" id="GAA2168696.1"/>
    </source>
</evidence>
<dbReference type="Pfam" id="PF00005">
    <property type="entry name" value="ABC_tran"/>
    <property type="match status" value="1"/>
</dbReference>
<dbReference type="PANTHER" id="PTHR42734">
    <property type="entry name" value="METAL TRANSPORT SYSTEM ATP-BINDING PROTEIN TM_0124-RELATED"/>
    <property type="match status" value="1"/>
</dbReference>
<name>A0ABN3AH64_9ACTN</name>
<dbReference type="PROSITE" id="PS50893">
    <property type="entry name" value="ABC_TRANSPORTER_2"/>
    <property type="match status" value="1"/>
</dbReference>
<evidence type="ECO:0000256" key="1">
    <source>
        <dbReference type="ARBA" id="ARBA00005417"/>
    </source>
</evidence>
<dbReference type="PROSITE" id="PS00211">
    <property type="entry name" value="ABC_TRANSPORTER_1"/>
    <property type="match status" value="1"/>
</dbReference>
<evidence type="ECO:0000256" key="2">
    <source>
        <dbReference type="ARBA" id="ARBA00022448"/>
    </source>
</evidence>
<keyword evidence="4" id="KW-0067">ATP-binding</keyword>
<evidence type="ECO:0000256" key="4">
    <source>
        <dbReference type="ARBA" id="ARBA00022840"/>
    </source>
</evidence>
<accession>A0ABN3AH64</accession>
<dbReference type="EMBL" id="BAAAMR010000161">
    <property type="protein sequence ID" value="GAA2168696.1"/>
    <property type="molecule type" value="Genomic_DNA"/>
</dbReference>
<evidence type="ECO:0000313" key="7">
    <source>
        <dbReference type="Proteomes" id="UP001501020"/>
    </source>
</evidence>
<sequence length="220" mass="23937">MIAMRGAALRYGERTVWSGLDLDVAAGEFVVVLGANGSGKTSLLKVLLGLRRLSAGTVTVGGRPPRRGSDLIGYVPQHRGIPPHTPLRARDLVRLGVDGHRWGPRLPRQDARRRVDEALRGVGAEAFADVPLELLSGGELQRVRVAQALASGPRALLCDEPLASLDAEHQRIVSELVDRRRREHRTAVVFVTHEVEPVLPLADRVLHMPGEPGREARDVA</sequence>
<comment type="similarity">
    <text evidence="1">Belongs to the ABC transporter superfamily.</text>
</comment>
<organism evidence="6 7">
    <name type="scientific">Actinomadura napierensis</name>
    <dbReference type="NCBI Taxonomy" id="267854"/>
    <lineage>
        <taxon>Bacteria</taxon>
        <taxon>Bacillati</taxon>
        <taxon>Actinomycetota</taxon>
        <taxon>Actinomycetes</taxon>
        <taxon>Streptosporangiales</taxon>
        <taxon>Thermomonosporaceae</taxon>
        <taxon>Actinomadura</taxon>
    </lineage>
</organism>
<keyword evidence="3" id="KW-0547">Nucleotide-binding</keyword>
<dbReference type="InterPro" id="IPR003593">
    <property type="entry name" value="AAA+_ATPase"/>
</dbReference>